<evidence type="ECO:0000313" key="3">
    <source>
        <dbReference type="Proteomes" id="UP001176941"/>
    </source>
</evidence>
<gene>
    <name evidence="2" type="ORF">MRATA1EN1_LOCUS23854</name>
</gene>
<reference evidence="2" key="1">
    <citation type="submission" date="2023-04" db="EMBL/GenBank/DDBJ databases">
        <authorList>
            <consortium name="ELIXIR-Norway"/>
        </authorList>
    </citation>
    <scope>NUCLEOTIDE SEQUENCE [LARGE SCALE GENOMIC DNA]</scope>
</reference>
<evidence type="ECO:0000313" key="2">
    <source>
        <dbReference type="EMBL" id="CAI9174892.1"/>
    </source>
</evidence>
<name>A0ABN8ZLU0_RANTA</name>
<organism evidence="2 3">
    <name type="scientific">Rangifer tarandus platyrhynchus</name>
    <name type="common">Svalbard reindeer</name>
    <dbReference type="NCBI Taxonomy" id="3082113"/>
    <lineage>
        <taxon>Eukaryota</taxon>
        <taxon>Metazoa</taxon>
        <taxon>Chordata</taxon>
        <taxon>Craniata</taxon>
        <taxon>Vertebrata</taxon>
        <taxon>Euteleostomi</taxon>
        <taxon>Mammalia</taxon>
        <taxon>Eutheria</taxon>
        <taxon>Laurasiatheria</taxon>
        <taxon>Artiodactyla</taxon>
        <taxon>Ruminantia</taxon>
        <taxon>Pecora</taxon>
        <taxon>Cervidae</taxon>
        <taxon>Odocoileinae</taxon>
        <taxon>Rangifer</taxon>
    </lineage>
</organism>
<feature type="compositionally biased region" description="Low complexity" evidence="1">
    <location>
        <begin position="149"/>
        <end position="158"/>
    </location>
</feature>
<sequence>MGETKRSGPHSPGPTCGCRMGPGGAAVRLAGPGWGEVRGGGTRRPRRPLRPVNDIPAAGAQTRPRGSSAAHAPPAGRGRLARLPAPYLRERRGLPGSPVRAPAPPRLRGCPAPPSGVGRPRAPLPPRVRSLPSLTGSWGRPRAFRRRAGASAGEAPRPCARGGGRAAPEEQRGRSSRLLGARSPGGKGRALPDGAEAAMQGGGRMGKERARHGWGLMVQWRLLPPPWLVEKLQPHRPPRS</sequence>
<keyword evidence="3" id="KW-1185">Reference proteome</keyword>
<protein>
    <submittedName>
        <fullName evidence="2">Uncharacterized protein</fullName>
    </submittedName>
</protein>
<proteinExistence type="predicted"/>
<feature type="region of interest" description="Disordered" evidence="1">
    <location>
        <begin position="1"/>
        <end position="210"/>
    </location>
</feature>
<accession>A0ABN8ZLU0</accession>
<dbReference type="EMBL" id="OX459940">
    <property type="protein sequence ID" value="CAI9174892.1"/>
    <property type="molecule type" value="Genomic_DNA"/>
</dbReference>
<dbReference type="Proteomes" id="UP001176941">
    <property type="component" value="Chromosome 4"/>
</dbReference>
<feature type="compositionally biased region" description="Low complexity" evidence="1">
    <location>
        <begin position="116"/>
        <end position="133"/>
    </location>
</feature>
<evidence type="ECO:0000256" key="1">
    <source>
        <dbReference type="SAM" id="MobiDB-lite"/>
    </source>
</evidence>